<dbReference type="VEuPathDB" id="VectorBase:CQUJHB014209"/>
<feature type="repeat" description="ANK" evidence="3">
    <location>
        <begin position="893"/>
        <end position="919"/>
    </location>
</feature>
<feature type="repeat" description="ANK" evidence="3">
    <location>
        <begin position="779"/>
        <end position="811"/>
    </location>
</feature>
<keyword evidence="6" id="KW-1185">Reference proteome</keyword>
<dbReference type="SUPFAM" id="SSF48403">
    <property type="entry name" value="Ankyrin repeat"/>
    <property type="match status" value="2"/>
</dbReference>
<dbReference type="PROSITE" id="PS50088">
    <property type="entry name" value="ANK_REPEAT"/>
    <property type="match status" value="3"/>
</dbReference>
<keyword evidence="1" id="KW-0677">Repeat</keyword>
<reference evidence="4" key="1">
    <citation type="submission" date="2007-03" db="EMBL/GenBank/DDBJ databases">
        <title>Annotation of Culex pipiens quinquefasciatus.</title>
        <authorList>
            <consortium name="The Broad Institute Genome Sequencing Platform"/>
            <person name="Atkinson P.W."/>
            <person name="Hemingway J."/>
            <person name="Christensen B.M."/>
            <person name="Higgs S."/>
            <person name="Kodira C."/>
            <person name="Hannick L."/>
            <person name="Megy K."/>
            <person name="O'Leary S."/>
            <person name="Pearson M."/>
            <person name="Haas B.J."/>
            <person name="Mauceli E."/>
            <person name="Wortman J.R."/>
            <person name="Lee N.H."/>
            <person name="Guigo R."/>
            <person name="Stanke M."/>
            <person name="Alvarado L."/>
            <person name="Amedeo P."/>
            <person name="Antoine C.H."/>
            <person name="Arensburger P."/>
            <person name="Bidwell S.L."/>
            <person name="Crawford M."/>
            <person name="Camaro F."/>
            <person name="Devon K."/>
            <person name="Engels R."/>
            <person name="Hammond M."/>
            <person name="Howarth C."/>
            <person name="Koehrsen M."/>
            <person name="Lawson D."/>
            <person name="Montgomery P."/>
            <person name="Nene V."/>
            <person name="Nusbaum C."/>
            <person name="Puiu D."/>
            <person name="Romero-Severson J."/>
            <person name="Severson D.W."/>
            <person name="Shumway M."/>
            <person name="Sisk P."/>
            <person name="Stolte C."/>
            <person name="Zeng Q."/>
            <person name="Eisenstadt E."/>
            <person name="Fraser-Liggett C."/>
            <person name="Strausberg R."/>
            <person name="Galagan J."/>
            <person name="Birren B."/>
            <person name="Collins F.H."/>
        </authorList>
    </citation>
    <scope>NUCLEOTIDE SEQUENCE [LARGE SCALE GENOMIC DNA]</scope>
    <source>
        <strain evidence="4">JHB</strain>
    </source>
</reference>
<evidence type="ECO:0000256" key="3">
    <source>
        <dbReference type="PROSITE-ProRule" id="PRU00023"/>
    </source>
</evidence>
<dbReference type="HOGENOM" id="CLU_284880_0_0_1"/>
<dbReference type="PRINTS" id="PR01415">
    <property type="entry name" value="ANKYRIN"/>
</dbReference>
<name>B0WXL1_CULQU</name>
<dbReference type="eggNOG" id="KOG0504">
    <property type="taxonomic scope" value="Eukaryota"/>
</dbReference>
<evidence type="ECO:0000256" key="1">
    <source>
        <dbReference type="ARBA" id="ARBA00022737"/>
    </source>
</evidence>
<dbReference type="InParanoid" id="B0WXL1"/>
<dbReference type="EMBL" id="DS232168">
    <property type="protein sequence ID" value="EDS36541.1"/>
    <property type="molecule type" value="Genomic_DNA"/>
</dbReference>
<dbReference type="AlphaFoldDB" id="B0WXL1"/>
<feature type="repeat" description="ANK" evidence="3">
    <location>
        <begin position="1031"/>
        <end position="1055"/>
    </location>
</feature>
<reference evidence="5" key="2">
    <citation type="submission" date="2020-05" db="UniProtKB">
        <authorList>
            <consortium name="EnsemblMetazoa"/>
        </authorList>
    </citation>
    <scope>IDENTIFICATION</scope>
    <source>
        <strain evidence="5">JHB</strain>
    </source>
</reference>
<dbReference type="OMA" id="LVYWQRS"/>
<evidence type="ECO:0000313" key="4">
    <source>
        <dbReference type="EMBL" id="EDS36541.1"/>
    </source>
</evidence>
<sequence>MYFTCDEMGIALDRFLLSLAGRYAEHSKRLHILSGQAIDEQLKKYVLIVQDSSPELTIVEYRVSIEDFRHVPSREADIDRLVRSFPGDKPLDAELAKRYLILGNESTCDSEANVEIVKGFVVDLTEHPPELLALIQAIRLSSELGRANVFELCLNSKTVQQLLLDTHDAGPGETFRNYHPVDPVVKNGMSLMDLYEDIKYKKLNLGVFLIRDADKGGALITHVEPIRDLKDLTPTTSFVVSDTISYAELCRLCPLVHEVIYRPDYGLVYWQRSSGGGTGSLRKYLTCAYTQEYDQRPPPLHWLNVIHADQTVGKSTFLRRLRKGFHKAQPFGLVRLIDGTVLAAALADGSLSTVHKLAKFFRMESQLESKVVEVLARQKGALMVLIDHADHVGDLLVTFLEEVERDLGTSVKFWIAARDKLRKQIEDKFPIVAHEFPELDKMQQEDFLETLLPELSAAHIEETLKIARTSTAVLNKDTEQVLTMLDSYQESLDDLNRNPLHTSHDCLTIQEALVAAGLQIEQRCLLSDYTPLQLADERKDWKFVNLLLQNNARHDFPSLRLRTMHTDQLEEVVESCISTALHCLLDWILTNRPDYQITQRNIYSVSVCSDTMQCDLLFRILNRAHEQKLHDREAPYRFMWGSTGLHMAAYNGSLAVCRFLVEKLNFSANLQDYSGQTALGEASDVEVATYLKSLQKDQREPESDAELEEDVVDSAFIRACNSNNLELVRYCVEQEGHDFMNSERGQYGFINAIAWGNLSIVEYLYEKGFKDQLDIEDSTGCTALVNAVRYEHLPIVKFLVERGADFSKIQDAPNNSELRQYLKDHCRYDPPITFEYLSELGLDELRSLEYNFLTENEDGDVLLHYYIEYHEDVEVLKFLLTQYNNVDRESKFTGRTPLLEAIRANKAQIVDLLLEAGADAYKICAKTGQSVLHLAAQQSNKRLLDLFLTKYRIAIDSRDNQGQTIAFYLESNAMNLFRYLVERYGMDVNARNNEGRTVLHEKIIYEGFLHLHEVEYLLREVGVRQNVTDHRGRLALHYAAERGNIDVVQLLERYGGLEWNVRDADGKSPVDLAKEAAQEKLLEYLEQSN</sequence>
<evidence type="ECO:0000256" key="2">
    <source>
        <dbReference type="ARBA" id="ARBA00023043"/>
    </source>
</evidence>
<dbReference type="Proteomes" id="UP000002320">
    <property type="component" value="Unassembled WGS sequence"/>
</dbReference>
<dbReference type="Gene3D" id="1.25.40.20">
    <property type="entry name" value="Ankyrin repeat-containing domain"/>
    <property type="match status" value="4"/>
</dbReference>
<dbReference type="OrthoDB" id="9995210at2759"/>
<evidence type="ECO:0000313" key="5">
    <source>
        <dbReference type="EnsemblMetazoa" id="CPIJ011920-PA"/>
    </source>
</evidence>
<dbReference type="VEuPathDB" id="VectorBase:CPIJ011920"/>
<dbReference type="InterPro" id="IPR036770">
    <property type="entry name" value="Ankyrin_rpt-contain_sf"/>
</dbReference>
<dbReference type="InterPro" id="IPR051165">
    <property type="entry name" value="Multifunctional_ANK_Repeat"/>
</dbReference>
<dbReference type="SMART" id="SM00248">
    <property type="entry name" value="ANK"/>
    <property type="match status" value="10"/>
</dbReference>
<organism>
    <name type="scientific">Culex quinquefasciatus</name>
    <name type="common">Southern house mosquito</name>
    <name type="synonym">Culex pungens</name>
    <dbReference type="NCBI Taxonomy" id="7176"/>
    <lineage>
        <taxon>Eukaryota</taxon>
        <taxon>Metazoa</taxon>
        <taxon>Ecdysozoa</taxon>
        <taxon>Arthropoda</taxon>
        <taxon>Hexapoda</taxon>
        <taxon>Insecta</taxon>
        <taxon>Pterygota</taxon>
        <taxon>Neoptera</taxon>
        <taxon>Endopterygota</taxon>
        <taxon>Diptera</taxon>
        <taxon>Nematocera</taxon>
        <taxon>Culicoidea</taxon>
        <taxon>Culicidae</taxon>
        <taxon>Culicinae</taxon>
        <taxon>Culicini</taxon>
        <taxon>Culex</taxon>
        <taxon>Culex</taxon>
    </lineage>
</organism>
<dbReference type="InterPro" id="IPR002110">
    <property type="entry name" value="Ankyrin_rpt"/>
</dbReference>
<dbReference type="EnsemblMetazoa" id="CPIJ011920-RA">
    <property type="protein sequence ID" value="CPIJ011920-PA"/>
    <property type="gene ID" value="CPIJ011920"/>
</dbReference>
<protein>
    <submittedName>
        <fullName evidence="4 5">Uncharacterized protein</fullName>
    </submittedName>
</protein>
<dbReference type="PANTHER" id="PTHR24123">
    <property type="entry name" value="ANKYRIN REPEAT-CONTAINING"/>
    <property type="match status" value="1"/>
</dbReference>
<keyword evidence="2 3" id="KW-0040">ANK repeat</keyword>
<dbReference type="PANTHER" id="PTHR24123:SF33">
    <property type="entry name" value="PROTEIN HOS4"/>
    <property type="match status" value="1"/>
</dbReference>
<dbReference type="STRING" id="7176.B0WXL1"/>
<dbReference type="PROSITE" id="PS50297">
    <property type="entry name" value="ANK_REP_REGION"/>
    <property type="match status" value="3"/>
</dbReference>
<dbReference type="KEGG" id="cqu:CpipJ_CPIJ011920"/>
<evidence type="ECO:0000313" key="6">
    <source>
        <dbReference type="Proteomes" id="UP000002320"/>
    </source>
</evidence>
<accession>B0WXL1</accession>
<gene>
    <name evidence="5" type="primary">6044653</name>
    <name evidence="4" type="ORF">CpipJ_CPIJ011920</name>
</gene>
<dbReference type="Pfam" id="PF13637">
    <property type="entry name" value="Ank_4"/>
    <property type="match status" value="1"/>
</dbReference>
<proteinExistence type="predicted"/>
<dbReference type="Pfam" id="PF12796">
    <property type="entry name" value="Ank_2"/>
    <property type="match status" value="3"/>
</dbReference>